<dbReference type="PANTHER" id="PTHR35391:SF7">
    <property type="entry name" value="C2H2-TYPE DOMAIN-CONTAINING PROTEIN"/>
    <property type="match status" value="1"/>
</dbReference>
<dbReference type="EMBL" id="JAULSU010000008">
    <property type="protein sequence ID" value="KAK0609445.1"/>
    <property type="molecule type" value="Genomic_DNA"/>
</dbReference>
<feature type="region of interest" description="Disordered" evidence="1">
    <location>
        <begin position="455"/>
        <end position="508"/>
    </location>
</feature>
<dbReference type="AlphaFoldDB" id="A0AA39WBA9"/>
<comment type="caution">
    <text evidence="3">The sequence shown here is derived from an EMBL/GenBank/DDBJ whole genome shotgun (WGS) entry which is preliminary data.</text>
</comment>
<evidence type="ECO:0000313" key="4">
    <source>
        <dbReference type="Proteomes" id="UP001175000"/>
    </source>
</evidence>
<feature type="domain" description="Oxidoreductase acuF-like C2H2 type zinc-finger" evidence="2">
    <location>
        <begin position="290"/>
        <end position="318"/>
    </location>
</feature>
<sequence>MASTSPPSISLLSRLCKNRLMEILEENPMLSIERSTENDDTQRFLGAVEDCRGRFSVWAANLGAFQPPISSKSLDSRLRDAPRMRSSVTGALERIGGLLARAQILLQHAIGLDEHDELAEKLEATLSGIRSAINHLFALSILIRRERPKGRLPGSNLVSTHPDDSPHDIVGILDKFPKVRDAPWLAQSLGNAISQRRRNIQYRQDHRRHLAEIGQQALDREDAGSTKATTFREVDDPSSANGEPDLSQNRVSVCTFATSFMSSASQSTDIGGRIADLDDMVLDGVRLRYQEPFECPYCRTIQTVGNVLEWRNHVFSDLQPYICTFERCPSASLLYSARHEWMAHEMSQHRRKWACVLCAPAGSAVDSQVAMTTHLRDLHPNAVTETQLPVLLEACEQDQKHFAPSSCPLCESWQSDPPAGEPYPDNARLFYRHLGHHQQLLALEAMPLYIEGLEVDTQDGDERGTGSEDPESERSSESEPESSAAPISDDQEVHPANDDPLSSSDEETSGHGFRVLFLAASLYEFNINGIRMERGYPYLKYQAGEIFDVVHVGMIGREECWLAKNQDDSKNVVGWVWAKHFARLADS</sequence>
<accession>A0AA39WBA9</accession>
<feature type="region of interest" description="Disordered" evidence="1">
    <location>
        <begin position="219"/>
        <end position="246"/>
    </location>
</feature>
<dbReference type="Pfam" id="PF26082">
    <property type="entry name" value="zf-C2H2_AcuF"/>
    <property type="match status" value="1"/>
</dbReference>
<keyword evidence="4" id="KW-1185">Reference proteome</keyword>
<name>A0AA39WBA9_9PEZI</name>
<gene>
    <name evidence="3" type="ORF">B0T14DRAFT_531959</name>
</gene>
<feature type="compositionally biased region" description="Basic and acidic residues" evidence="1">
    <location>
        <begin position="219"/>
        <end position="235"/>
    </location>
</feature>
<dbReference type="InterPro" id="IPR058925">
    <property type="entry name" value="zf-C2H2_AcuF"/>
</dbReference>
<dbReference type="PANTHER" id="PTHR35391">
    <property type="entry name" value="C2H2-TYPE DOMAIN-CONTAINING PROTEIN-RELATED"/>
    <property type="match status" value="1"/>
</dbReference>
<evidence type="ECO:0000259" key="2">
    <source>
        <dbReference type="Pfam" id="PF26082"/>
    </source>
</evidence>
<protein>
    <recommendedName>
        <fullName evidence="2">Oxidoreductase acuF-like C2H2 type zinc-finger domain-containing protein</fullName>
    </recommendedName>
</protein>
<dbReference type="Proteomes" id="UP001175000">
    <property type="component" value="Unassembled WGS sequence"/>
</dbReference>
<feature type="compositionally biased region" description="Basic and acidic residues" evidence="1">
    <location>
        <begin position="460"/>
        <end position="477"/>
    </location>
</feature>
<reference evidence="3" key="1">
    <citation type="submission" date="2023-06" db="EMBL/GenBank/DDBJ databases">
        <title>Genome-scale phylogeny and comparative genomics of the fungal order Sordariales.</title>
        <authorList>
            <consortium name="Lawrence Berkeley National Laboratory"/>
            <person name="Hensen N."/>
            <person name="Bonometti L."/>
            <person name="Westerberg I."/>
            <person name="Brannstrom I.O."/>
            <person name="Guillou S."/>
            <person name="Cros-Aarteil S."/>
            <person name="Calhoun S."/>
            <person name="Haridas S."/>
            <person name="Kuo A."/>
            <person name="Mondo S."/>
            <person name="Pangilinan J."/>
            <person name="Riley R."/>
            <person name="Labutti K."/>
            <person name="Andreopoulos B."/>
            <person name="Lipzen A."/>
            <person name="Chen C."/>
            <person name="Yanf M."/>
            <person name="Daum C."/>
            <person name="Ng V."/>
            <person name="Clum A."/>
            <person name="Steindorff A."/>
            <person name="Ohm R."/>
            <person name="Martin F."/>
            <person name="Silar P."/>
            <person name="Natvig D."/>
            <person name="Lalanne C."/>
            <person name="Gautier V."/>
            <person name="Ament-Velasquez S.L."/>
            <person name="Kruys A."/>
            <person name="Hutchinson M.I."/>
            <person name="Powell A.J."/>
            <person name="Barry K."/>
            <person name="Miller A.N."/>
            <person name="Grigoriev I.V."/>
            <person name="Debuchy R."/>
            <person name="Gladieux P."/>
            <person name="Thoren M.H."/>
            <person name="Johannesson H."/>
        </authorList>
    </citation>
    <scope>NUCLEOTIDE SEQUENCE</scope>
    <source>
        <strain evidence="3">CBS 606.72</strain>
    </source>
</reference>
<evidence type="ECO:0000256" key="1">
    <source>
        <dbReference type="SAM" id="MobiDB-lite"/>
    </source>
</evidence>
<proteinExistence type="predicted"/>
<organism evidence="3 4">
    <name type="scientific">Immersiella caudata</name>
    <dbReference type="NCBI Taxonomy" id="314043"/>
    <lineage>
        <taxon>Eukaryota</taxon>
        <taxon>Fungi</taxon>
        <taxon>Dikarya</taxon>
        <taxon>Ascomycota</taxon>
        <taxon>Pezizomycotina</taxon>
        <taxon>Sordariomycetes</taxon>
        <taxon>Sordariomycetidae</taxon>
        <taxon>Sordariales</taxon>
        <taxon>Lasiosphaeriaceae</taxon>
        <taxon>Immersiella</taxon>
    </lineage>
</organism>
<evidence type="ECO:0000313" key="3">
    <source>
        <dbReference type="EMBL" id="KAK0609445.1"/>
    </source>
</evidence>